<evidence type="ECO:0000313" key="1">
    <source>
        <dbReference type="Proteomes" id="UP000887579"/>
    </source>
</evidence>
<sequence length="113" mass="12800">MNCIVWFDGEKWQACIDDSFTNNFPNLEKLKVLTNFDNEQEIFYDPKSDKGFTVSEDGNSMQILYPFEDHATIVTHIAAANFPHNPESNGLAPGAQIISMNVLKIEEAVKNYI</sequence>
<proteinExistence type="predicted"/>
<organism evidence="1 2">
    <name type="scientific">Panagrolaimus sp. ES5</name>
    <dbReference type="NCBI Taxonomy" id="591445"/>
    <lineage>
        <taxon>Eukaryota</taxon>
        <taxon>Metazoa</taxon>
        <taxon>Ecdysozoa</taxon>
        <taxon>Nematoda</taxon>
        <taxon>Chromadorea</taxon>
        <taxon>Rhabditida</taxon>
        <taxon>Tylenchina</taxon>
        <taxon>Panagrolaimomorpha</taxon>
        <taxon>Panagrolaimoidea</taxon>
        <taxon>Panagrolaimidae</taxon>
        <taxon>Panagrolaimus</taxon>
    </lineage>
</organism>
<protein>
    <submittedName>
        <fullName evidence="2">Peptidase S8/S53 domain-containing protein</fullName>
    </submittedName>
</protein>
<dbReference type="WBParaSite" id="ES5_v2.g20283.t1">
    <property type="protein sequence ID" value="ES5_v2.g20283.t1"/>
    <property type="gene ID" value="ES5_v2.g20283"/>
</dbReference>
<accession>A0AC34FSG5</accession>
<reference evidence="2" key="1">
    <citation type="submission" date="2022-11" db="UniProtKB">
        <authorList>
            <consortium name="WormBaseParasite"/>
        </authorList>
    </citation>
    <scope>IDENTIFICATION</scope>
</reference>
<evidence type="ECO:0000313" key="2">
    <source>
        <dbReference type="WBParaSite" id="ES5_v2.g20283.t1"/>
    </source>
</evidence>
<dbReference type="Proteomes" id="UP000887579">
    <property type="component" value="Unplaced"/>
</dbReference>
<name>A0AC34FSG5_9BILA</name>